<dbReference type="EnsemblPlants" id="EMT11671">
    <property type="protein sequence ID" value="EMT11671"/>
    <property type="gene ID" value="F775_01725"/>
</dbReference>
<evidence type="ECO:0000256" key="1">
    <source>
        <dbReference type="SAM" id="Coils"/>
    </source>
</evidence>
<keyword evidence="1" id="KW-0175">Coiled coil</keyword>
<protein>
    <recommendedName>
        <fullName evidence="4">Maternal effect embryo arrest 22</fullName>
    </recommendedName>
</protein>
<feature type="region of interest" description="Disordered" evidence="2">
    <location>
        <begin position="995"/>
        <end position="1017"/>
    </location>
</feature>
<feature type="compositionally biased region" description="Basic and acidic residues" evidence="2">
    <location>
        <begin position="707"/>
        <end position="720"/>
    </location>
</feature>
<dbReference type="PANTHER" id="PTHR35480:SF1">
    <property type="entry name" value="MATERNAL EFFECT EMBRYO ARREST 22"/>
    <property type="match status" value="1"/>
</dbReference>
<feature type="compositionally biased region" description="Basic and acidic residues" evidence="2">
    <location>
        <begin position="33"/>
        <end position="50"/>
    </location>
</feature>
<evidence type="ECO:0008006" key="4">
    <source>
        <dbReference type="Google" id="ProtNLM"/>
    </source>
</evidence>
<feature type="compositionally biased region" description="Polar residues" evidence="2">
    <location>
        <begin position="1006"/>
        <end position="1017"/>
    </location>
</feature>
<feature type="compositionally biased region" description="Polar residues" evidence="2">
    <location>
        <begin position="689"/>
        <end position="703"/>
    </location>
</feature>
<dbReference type="PANTHER" id="PTHR35480">
    <property type="entry name" value="MATERNAL EFFECT EMBRYO ARREST 22"/>
    <property type="match status" value="1"/>
</dbReference>
<accession>M8BCH7</accession>
<evidence type="ECO:0000313" key="3">
    <source>
        <dbReference type="EnsemblPlants" id="EMT11671"/>
    </source>
</evidence>
<reference evidence="3" key="1">
    <citation type="submission" date="2015-06" db="UniProtKB">
        <authorList>
            <consortium name="EnsemblPlants"/>
        </authorList>
    </citation>
    <scope>IDENTIFICATION</scope>
</reference>
<feature type="region of interest" description="Disordered" evidence="2">
    <location>
        <begin position="633"/>
        <end position="766"/>
    </location>
</feature>
<evidence type="ECO:0000256" key="2">
    <source>
        <dbReference type="SAM" id="MobiDB-lite"/>
    </source>
</evidence>
<feature type="coiled-coil region" evidence="1">
    <location>
        <begin position="251"/>
        <end position="547"/>
    </location>
</feature>
<proteinExistence type="predicted"/>
<feature type="region of interest" description="Disordered" evidence="2">
    <location>
        <begin position="31"/>
        <end position="53"/>
    </location>
</feature>
<sequence>MMFDSISWCGTIKAGKAIEFAPNAGLGDGWDECEQRPTADMDSSQHRSTAEQRTCWSSLGRRQQFSHQAHGRPYQQSRFDSRSARVLWSTGKEEKEGRCLQFGAKGDNRDGGAELEDARIRKLGMNKGYGFCITANFRRYAFSARRRSRRRRGTYTDFINLKMICRLGLSEDQYGCLNMRKRNLWKKYQQIEKGRAVLREAVKLLNSEIDKLEIQVLKISVTVNPQGVLVSTWLYHFICEPFVCKEERLRADSAEAARETESDARDILEKEVIELKAENSALHQKQNFGKNSDELLRISELEEENRRLKQVLGEEKLKSDSEKKKVEEAKSKALEAQKLLKSETHKYEEYKRLADTERKIANDLKASCEKLRTEVNETRAQLSAQIQKTGEAHKKAEAEKQKAAREKKCADSEKMLAEKNKKLIEVERKKAMEEKSHSNHLLAQLQEQKKLNESLQVSIEAQRKNAMSEKNRADHLLQKLEEERKRSECLQRKSDDLSATRDMVSLGKHGIQHIGVATESANIKLLKEKLKRKKDQLKHVKNESKLEKSLIRKEIELLKQDWMKPLNRFNMLDDYLAGGVEGIHAMKKLKRQQEVHDLEHTLRPRNPVAAPYFGLQAGIIPSTSAPREYTSYQLPRESCTRPISGTSSELEPPIGSALRTESKNHHRSSRPTSISDKKFMGSQGKESLFVSSTGTRKNQNLTGSELPPKDCNTRKQDRALLEISGHSSRRKALKSSLPGGTEVADQMPNGGRKRKRTKNSVESLPHDATANNYLAFGDDRSCPQEQNIIIPCINKEGSQNRSRKCHAAVDKSLSGCAKVLSPGAANACAGSKFASLLSFEKLIEGDCLKLLNLDNDADEEKYRKAMKRPLSPDVPIVLPTITRRPMSPHLVDGNDIQYDRDCSASRSDGSLSEVQKLSQNAKFQSSYSRTEYSGSVKELCANNKSNTADNDPYNTKLVDVSVTARSVNVSRGNVASNSLVSIAVDLENTMGPQFSESSCRDHANASLHSAPNKSRLNQMFDASSDPELRSNVGTSKSQVAGPVSLTSNSVIGRCHGAGNNTIDFVGVSSLKRSSLIKILRYWDALSSEAVKLSEDIYVDGPLLERVSAEPLLLPEERVPFIFSLLLWDVRKLTTEPVDQYLASSAFSMTVKPYMETILGLLKSNHLDVLVSLIEDFLVNKEVMVCDKMGVRNSVAIKYCHLDDETGIQVSTKPATVNQFISACILLASICVKVERLDVVLEVSYRVLQMGKLNLSWTMLALHVFGSVCGDKLRFLKSCNLLMTTVRLVVLLLESTDTSSCLVSSYIQSNRPTAFPSCTQCVFDVDTVSIDVFISSLLDELDLCALSWNNHANSNEAITRHSSHSGSSGLEINCGESCNISKQAKFTEDTNYPAERDLCYFTEIISLLELFGNYMSCEWTYKNVVVRLLKILESCTCEEYSAALLVLVSQLGRFFIDDVGYETEAVVELRNKLAVLIGTSFTRSRSIPVQFSAIGALLSLFPLTFDKIVSSQTGPLSAESVGIAAFRLSAPVD</sequence>
<name>M8BCH7_AEGTA</name>
<organism evidence="3">
    <name type="scientific">Aegilops tauschii</name>
    <name type="common">Tausch's goatgrass</name>
    <name type="synonym">Aegilops squarrosa</name>
    <dbReference type="NCBI Taxonomy" id="37682"/>
    <lineage>
        <taxon>Eukaryota</taxon>
        <taxon>Viridiplantae</taxon>
        <taxon>Streptophyta</taxon>
        <taxon>Embryophyta</taxon>
        <taxon>Tracheophyta</taxon>
        <taxon>Spermatophyta</taxon>
        <taxon>Magnoliopsida</taxon>
        <taxon>Liliopsida</taxon>
        <taxon>Poales</taxon>
        <taxon>Poaceae</taxon>
        <taxon>BOP clade</taxon>
        <taxon>Pooideae</taxon>
        <taxon>Triticodae</taxon>
        <taxon>Triticeae</taxon>
        <taxon>Triticinae</taxon>
        <taxon>Aegilops</taxon>
    </lineage>
</organism>